<proteinExistence type="predicted"/>
<gene>
    <name evidence="2" type="ORF">UTRI_10274</name>
</gene>
<dbReference type="EMBL" id="OOIN01000037">
    <property type="protein sequence ID" value="SPO31332.1"/>
    <property type="molecule type" value="Genomic_DNA"/>
</dbReference>
<evidence type="ECO:0000313" key="2">
    <source>
        <dbReference type="EMBL" id="SPO31332.1"/>
    </source>
</evidence>
<keyword evidence="3" id="KW-1185">Reference proteome</keyword>
<reference evidence="2 3" key="1">
    <citation type="submission" date="2018-03" db="EMBL/GenBank/DDBJ databases">
        <authorList>
            <person name="Guldener U."/>
        </authorList>
    </citation>
    <scope>NUCLEOTIDE SEQUENCE [LARGE SCALE GENOMIC DNA]</scope>
    <source>
        <strain evidence="2 3">NBRC100155</strain>
    </source>
</reference>
<name>A0A5C3ELL4_9BASI</name>
<evidence type="ECO:0000313" key="3">
    <source>
        <dbReference type="Proteomes" id="UP000324022"/>
    </source>
</evidence>
<feature type="compositionally biased region" description="Basic and acidic residues" evidence="1">
    <location>
        <begin position="7"/>
        <end position="21"/>
    </location>
</feature>
<dbReference type="Proteomes" id="UP000324022">
    <property type="component" value="Unassembled WGS sequence"/>
</dbReference>
<accession>A0A5C3ELL4</accession>
<protein>
    <submittedName>
        <fullName evidence="2">Uncharacterized protein</fullName>
    </submittedName>
</protein>
<sequence length="253" mass="29027">MSGTGRRGLEKCAWHEGEHGRTRQTRKREAKMTCQAVARWARNKDVEQGALQNLDARSAMHVRQIPVSWVRMVSAHRAECHSVFDPETYDKCQRARRNTGVYRFSAASRVLHKRGSWLNRCWCPSKVKGGGYCNKIRERFFDRRRTAQELTSCKIEFATAARRAKEKTEASHNAAEHANFHASFLFLYLSSFAHMSIGPHQSPPVLTRCATLKSKKVNMKAGMLIALLLEVSEIRLRHRFRHFNSECGIIVES</sequence>
<dbReference type="AlphaFoldDB" id="A0A5C3ELL4"/>
<evidence type="ECO:0000256" key="1">
    <source>
        <dbReference type="SAM" id="MobiDB-lite"/>
    </source>
</evidence>
<organism evidence="2 3">
    <name type="scientific">Ustilago trichophora</name>
    <dbReference type="NCBI Taxonomy" id="86804"/>
    <lineage>
        <taxon>Eukaryota</taxon>
        <taxon>Fungi</taxon>
        <taxon>Dikarya</taxon>
        <taxon>Basidiomycota</taxon>
        <taxon>Ustilaginomycotina</taxon>
        <taxon>Ustilaginomycetes</taxon>
        <taxon>Ustilaginales</taxon>
        <taxon>Ustilaginaceae</taxon>
        <taxon>Ustilago</taxon>
    </lineage>
</organism>
<feature type="region of interest" description="Disordered" evidence="1">
    <location>
        <begin position="1"/>
        <end position="29"/>
    </location>
</feature>